<accession>A0AAU7W8L4</accession>
<organism evidence="1">
    <name type="scientific">Agromyces sp. G08B096</name>
    <dbReference type="NCBI Taxonomy" id="3156399"/>
    <lineage>
        <taxon>Bacteria</taxon>
        <taxon>Bacillati</taxon>
        <taxon>Actinomycetota</taxon>
        <taxon>Actinomycetes</taxon>
        <taxon>Micrococcales</taxon>
        <taxon>Microbacteriaceae</taxon>
        <taxon>Agromyces</taxon>
    </lineage>
</organism>
<protein>
    <submittedName>
        <fullName evidence="1">Uncharacterized protein</fullName>
    </submittedName>
</protein>
<name>A0AAU7W8L4_9MICO</name>
<dbReference type="AlphaFoldDB" id="A0AAU7W8L4"/>
<dbReference type="RefSeq" id="WP_350348822.1">
    <property type="nucleotide sequence ID" value="NZ_CP158374.1"/>
</dbReference>
<evidence type="ECO:0000313" key="1">
    <source>
        <dbReference type="EMBL" id="XBX82806.1"/>
    </source>
</evidence>
<dbReference type="EMBL" id="CP158374">
    <property type="protein sequence ID" value="XBX82806.1"/>
    <property type="molecule type" value="Genomic_DNA"/>
</dbReference>
<sequence length="65" mass="7535">MRARRSGARRERTHFEIVTSALGESFIPCVCDRRRDHVRLTSFHLPAERVDATEPGEPWTRTRAS</sequence>
<gene>
    <name evidence="1" type="ORF">ABIQ69_02485</name>
</gene>
<reference evidence="1" key="1">
    <citation type="submission" date="2024-05" db="EMBL/GenBank/DDBJ databases">
        <authorList>
            <person name="Yu L."/>
        </authorList>
    </citation>
    <scope>NUCLEOTIDE SEQUENCE</scope>
    <source>
        <strain evidence="1">G08B096</strain>
    </source>
</reference>
<proteinExistence type="predicted"/>